<dbReference type="GO" id="GO:0004148">
    <property type="term" value="F:dihydrolipoyl dehydrogenase (NADH) activity"/>
    <property type="evidence" value="ECO:0007669"/>
    <property type="project" value="UniProtKB-EC"/>
</dbReference>
<sequence length="432" mass="47992">MKNIIIGAGPAGRLAGLELGKLEKEVLLIEKEKIGGNCLNEGCMVVCALTDIGRFLNNKRRYEKLGLLKGDIEISYSEIVNKIRKVQEIIREFDQNENEQLNNDILYGEAKVDENSLSINGETYTYENLLIATGSKPFIPEVPGKEHCLTNKDLLKIKKIPEKLTIIGGGAIAAEISSLFASFGSQVKILTRGKFLNDFDPDLRDYIIKKLLKNVKIYEDEDIIEIKKDKVISAKRELEGTPFAATGRLPNSDIAKNFLELNNNGAIKVNEMMQTSVPNVYAAGDVIGGINLTTVARMEGITAARNMAGYLTKIDYKTIPQSLTLDMDVGFTIKYPLKGYKESEIDSISLPGSAGFGGFWRVLTQDTGLTKVTFDKNKRKLESVSAISPSSCSDVAYMSYLMRIGENMDDIDEFIEIHPSTDVFHKIIKDMY</sequence>
<reference evidence="2 3" key="1">
    <citation type="submission" date="2016-04" db="EMBL/GenBank/DDBJ databases">
        <title>Genome sequence of Methanobrevibacter cuticularis DSM 11139.</title>
        <authorList>
            <person name="Poehlein A."/>
            <person name="Seedorf H."/>
            <person name="Daniel R."/>
        </authorList>
    </citation>
    <scope>NUCLEOTIDE SEQUENCE [LARGE SCALE GENOMIC DNA]</scope>
    <source>
        <strain evidence="2 3">DSM 11139</strain>
    </source>
</reference>
<protein>
    <submittedName>
        <fullName evidence="2">Dihydrolipoyl dehydrogenase</fullName>
        <ecNumber evidence="2">1.8.1.4</ecNumber>
    </submittedName>
</protein>
<evidence type="ECO:0000313" key="3">
    <source>
        <dbReference type="Proteomes" id="UP000077275"/>
    </source>
</evidence>
<dbReference type="EMBL" id="LWMW01000108">
    <property type="protein sequence ID" value="KZX15781.1"/>
    <property type="molecule type" value="Genomic_DNA"/>
</dbReference>
<dbReference type="Pfam" id="PF07992">
    <property type="entry name" value="Pyr_redox_2"/>
    <property type="match status" value="1"/>
</dbReference>
<dbReference type="PANTHER" id="PTHR43014">
    <property type="entry name" value="MERCURIC REDUCTASE"/>
    <property type="match status" value="1"/>
</dbReference>
<proteinExistence type="predicted"/>
<feature type="domain" description="FAD/NAD(P)-binding" evidence="1">
    <location>
        <begin position="2"/>
        <end position="300"/>
    </location>
</feature>
<dbReference type="STRING" id="47311.MBCUT_12840"/>
<name>A0A166DN93_9EURY</name>
<keyword evidence="2" id="KW-0560">Oxidoreductase</keyword>
<keyword evidence="3" id="KW-1185">Reference proteome</keyword>
<evidence type="ECO:0000259" key="1">
    <source>
        <dbReference type="Pfam" id="PF07992"/>
    </source>
</evidence>
<dbReference type="Proteomes" id="UP000077275">
    <property type="component" value="Unassembled WGS sequence"/>
</dbReference>
<dbReference type="EC" id="1.8.1.4" evidence="2"/>
<dbReference type="AlphaFoldDB" id="A0A166DN93"/>
<dbReference type="Gene3D" id="3.50.50.60">
    <property type="entry name" value="FAD/NAD(P)-binding domain"/>
    <property type="match status" value="1"/>
</dbReference>
<gene>
    <name evidence="2" type="primary">pdhD</name>
    <name evidence="2" type="ORF">MBCUT_12840</name>
</gene>
<comment type="caution">
    <text evidence="2">The sequence shown here is derived from an EMBL/GenBank/DDBJ whole genome shotgun (WGS) entry which is preliminary data.</text>
</comment>
<dbReference type="PRINTS" id="PR00411">
    <property type="entry name" value="PNDRDTASEI"/>
</dbReference>
<dbReference type="InterPro" id="IPR023753">
    <property type="entry name" value="FAD/NAD-binding_dom"/>
</dbReference>
<organism evidence="2 3">
    <name type="scientific">Methanobrevibacter cuticularis</name>
    <dbReference type="NCBI Taxonomy" id="47311"/>
    <lineage>
        <taxon>Archaea</taxon>
        <taxon>Methanobacteriati</taxon>
        <taxon>Methanobacteriota</taxon>
        <taxon>Methanomada group</taxon>
        <taxon>Methanobacteria</taxon>
        <taxon>Methanobacteriales</taxon>
        <taxon>Methanobacteriaceae</taxon>
        <taxon>Methanobrevibacter</taxon>
    </lineage>
</organism>
<dbReference type="PANTHER" id="PTHR43014:SF5">
    <property type="entry name" value="GLUTATHIONE REDUCTASE (NADPH)"/>
    <property type="match status" value="1"/>
</dbReference>
<dbReference type="PATRIC" id="fig|47311.3.peg.1406"/>
<dbReference type="InterPro" id="IPR036188">
    <property type="entry name" value="FAD/NAD-bd_sf"/>
</dbReference>
<dbReference type="PRINTS" id="PR00368">
    <property type="entry name" value="FADPNR"/>
</dbReference>
<evidence type="ECO:0000313" key="2">
    <source>
        <dbReference type="EMBL" id="KZX15781.1"/>
    </source>
</evidence>
<dbReference type="RefSeq" id="WP_067259862.1">
    <property type="nucleotide sequence ID" value="NZ_LWMW01000108.1"/>
</dbReference>
<dbReference type="OrthoDB" id="27922at2157"/>
<accession>A0A166DN93</accession>
<dbReference type="SUPFAM" id="SSF51905">
    <property type="entry name" value="FAD/NAD(P)-binding domain"/>
    <property type="match status" value="1"/>
</dbReference>